<evidence type="ECO:0000313" key="2">
    <source>
        <dbReference type="EMBL" id="CAE8704425.1"/>
    </source>
</evidence>
<name>A0A813KMH1_POLGL</name>
<dbReference type="EMBL" id="CAJNNW010030777">
    <property type="protein sequence ID" value="CAE8704425.1"/>
    <property type="molecule type" value="Genomic_DNA"/>
</dbReference>
<sequence>MKLCARLVPERRLSFLTEAKFNDWNGAEMRSHLEKHLGKGGTSVPIQPQNLWRANLCGPPNAIKWSDPPRDGIWTDRSRAGAYGAYPEDGRGFAPPVAASGPITPRPPSDGPPRGASRRPNAKRAPSSDSLAASGSLSSSLPRVPLTARESYVRSAEEGSRAGARSQSPGAAKAHTHRTPRRNEETEDQRLRSGSRRRPFAQPPTPPNEVLAASGHRAASPRRRPPASPSSAGSSRAFSGRESPASSSAGALESAMLNAASPSQAEGVVSSFESIMADMDREK</sequence>
<feature type="region of interest" description="Disordered" evidence="1">
    <location>
        <begin position="85"/>
        <end position="251"/>
    </location>
</feature>
<evidence type="ECO:0000313" key="3">
    <source>
        <dbReference type="Proteomes" id="UP000626109"/>
    </source>
</evidence>
<comment type="caution">
    <text evidence="2">The sequence shown here is derived from an EMBL/GenBank/DDBJ whole genome shotgun (WGS) entry which is preliminary data.</text>
</comment>
<organism evidence="2 3">
    <name type="scientific">Polarella glacialis</name>
    <name type="common">Dinoflagellate</name>
    <dbReference type="NCBI Taxonomy" id="89957"/>
    <lineage>
        <taxon>Eukaryota</taxon>
        <taxon>Sar</taxon>
        <taxon>Alveolata</taxon>
        <taxon>Dinophyceae</taxon>
        <taxon>Suessiales</taxon>
        <taxon>Suessiaceae</taxon>
        <taxon>Polarella</taxon>
    </lineage>
</organism>
<dbReference type="AlphaFoldDB" id="A0A813KMH1"/>
<reference evidence="2" key="1">
    <citation type="submission" date="2021-02" db="EMBL/GenBank/DDBJ databases">
        <authorList>
            <person name="Dougan E. K."/>
            <person name="Rhodes N."/>
            <person name="Thang M."/>
            <person name="Chan C."/>
        </authorList>
    </citation>
    <scope>NUCLEOTIDE SEQUENCE</scope>
</reference>
<protein>
    <submittedName>
        <fullName evidence="2">Uncharacterized protein</fullName>
    </submittedName>
</protein>
<feature type="compositionally biased region" description="Basic and acidic residues" evidence="1">
    <location>
        <begin position="181"/>
        <end position="191"/>
    </location>
</feature>
<feature type="compositionally biased region" description="Basic and acidic residues" evidence="1">
    <location>
        <begin position="151"/>
        <end position="160"/>
    </location>
</feature>
<accession>A0A813KMH1</accession>
<feature type="compositionally biased region" description="Low complexity" evidence="1">
    <location>
        <begin position="125"/>
        <end position="141"/>
    </location>
</feature>
<dbReference type="Proteomes" id="UP000626109">
    <property type="component" value="Unassembled WGS sequence"/>
</dbReference>
<proteinExistence type="predicted"/>
<feature type="non-terminal residue" evidence="2">
    <location>
        <position position="283"/>
    </location>
</feature>
<gene>
    <name evidence="2" type="ORF">PGLA2088_LOCUS33159</name>
</gene>
<evidence type="ECO:0000256" key="1">
    <source>
        <dbReference type="SAM" id="MobiDB-lite"/>
    </source>
</evidence>
<feature type="compositionally biased region" description="Low complexity" evidence="1">
    <location>
        <begin position="229"/>
        <end position="241"/>
    </location>
</feature>